<evidence type="ECO:0000313" key="3">
    <source>
        <dbReference type="Proteomes" id="UP000547674"/>
    </source>
</evidence>
<feature type="transmembrane region" description="Helical" evidence="1">
    <location>
        <begin position="109"/>
        <end position="133"/>
    </location>
</feature>
<keyword evidence="2" id="KW-0482">Metalloprotease</keyword>
<keyword evidence="2" id="KW-0378">Hydrolase</keyword>
<keyword evidence="1" id="KW-0472">Membrane</keyword>
<organism evidence="2 3">
    <name type="scientific">Eiseniibacteriota bacterium</name>
    <dbReference type="NCBI Taxonomy" id="2212470"/>
    <lineage>
        <taxon>Bacteria</taxon>
        <taxon>Candidatus Eiseniibacteriota</taxon>
    </lineage>
</organism>
<comment type="caution">
    <text evidence="2">The sequence shown here is derived from an EMBL/GenBank/DDBJ whole genome shotgun (WGS) entry which is preliminary data.</text>
</comment>
<feature type="transmembrane region" description="Helical" evidence="1">
    <location>
        <begin position="181"/>
        <end position="203"/>
    </location>
</feature>
<feature type="transmembrane region" description="Helical" evidence="1">
    <location>
        <begin position="209"/>
        <end position="233"/>
    </location>
</feature>
<evidence type="ECO:0000313" key="2">
    <source>
        <dbReference type="EMBL" id="NNF06938.1"/>
    </source>
</evidence>
<gene>
    <name evidence="2" type="ORF">HKN21_09275</name>
</gene>
<dbReference type="GO" id="GO:0006508">
    <property type="term" value="P:proteolysis"/>
    <property type="evidence" value="ECO:0007669"/>
    <property type="project" value="UniProtKB-KW"/>
</dbReference>
<proteinExistence type="predicted"/>
<accession>A0A7Y2H2Q9</accession>
<protein>
    <submittedName>
        <fullName evidence="2">PrsW family intramembrane metalloprotease</fullName>
    </submittedName>
</protein>
<sequence>MIPILISALAAIIPATLYAMFFYWMDRYEHEPGWLLRLTFLWGAIPAIFISIVGEVLLSYPLSDTVRSIQGDLYEAALVAPVVEETAKALALLWVYKRHAREFDGPLDGLIYGAMIGFGFSMTEDFAYFVSAYEEGGYAEQGFTIFARAVLFGLSHAFFTGITGISFGFARIHRNRSARRLYPVLGLALSITFHMLHNFGAVLASVNTAAIFVTLWVATVGVLSTIVIVVWFWKREQKVIHAYLEPEIGTLITEAEYQKLRHGWRKPAAFCRGDEKNLAFRLQTCMQFALRKNRFEHGEADLVDDVAELHQSLKDSYLA</sequence>
<feature type="transmembrane region" description="Helical" evidence="1">
    <location>
        <begin position="6"/>
        <end position="24"/>
    </location>
</feature>
<evidence type="ECO:0000256" key="1">
    <source>
        <dbReference type="SAM" id="Phobius"/>
    </source>
</evidence>
<feature type="transmembrane region" description="Helical" evidence="1">
    <location>
        <begin position="36"/>
        <end position="58"/>
    </location>
</feature>
<dbReference type="InterPro" id="IPR026898">
    <property type="entry name" value="PrsW"/>
</dbReference>
<dbReference type="PANTHER" id="PTHR36844:SF1">
    <property type="entry name" value="PROTEASE PRSW"/>
    <property type="match status" value="1"/>
</dbReference>
<feature type="transmembrane region" description="Helical" evidence="1">
    <location>
        <begin position="145"/>
        <end position="169"/>
    </location>
</feature>
<dbReference type="Pfam" id="PF13367">
    <property type="entry name" value="PrsW-protease"/>
    <property type="match status" value="1"/>
</dbReference>
<dbReference type="PANTHER" id="PTHR36844">
    <property type="entry name" value="PROTEASE PRSW"/>
    <property type="match status" value="1"/>
</dbReference>
<reference evidence="2 3" key="1">
    <citation type="submission" date="2020-03" db="EMBL/GenBank/DDBJ databases">
        <title>Metabolic flexibility allows generalist bacteria to become dominant in a frequently disturbed ecosystem.</title>
        <authorList>
            <person name="Chen Y.-J."/>
            <person name="Leung P.M."/>
            <person name="Bay S.K."/>
            <person name="Hugenholtz P."/>
            <person name="Kessler A.J."/>
            <person name="Shelley G."/>
            <person name="Waite D.W."/>
            <person name="Cook P.L."/>
            <person name="Greening C."/>
        </authorList>
    </citation>
    <scope>NUCLEOTIDE SEQUENCE [LARGE SCALE GENOMIC DNA]</scope>
    <source>
        <strain evidence="2">SS_bin_28</strain>
    </source>
</reference>
<keyword evidence="1" id="KW-0812">Transmembrane</keyword>
<keyword evidence="1" id="KW-1133">Transmembrane helix</keyword>
<dbReference type="Proteomes" id="UP000547674">
    <property type="component" value="Unassembled WGS sequence"/>
</dbReference>
<keyword evidence="2" id="KW-0645">Protease</keyword>
<name>A0A7Y2H2Q9_UNCEI</name>
<dbReference type="GO" id="GO:0008237">
    <property type="term" value="F:metallopeptidase activity"/>
    <property type="evidence" value="ECO:0007669"/>
    <property type="project" value="UniProtKB-KW"/>
</dbReference>
<dbReference type="EMBL" id="JABDJR010000367">
    <property type="protein sequence ID" value="NNF06938.1"/>
    <property type="molecule type" value="Genomic_DNA"/>
</dbReference>
<dbReference type="AlphaFoldDB" id="A0A7Y2H2Q9"/>